<dbReference type="AlphaFoldDB" id="A0A0N7KD92"/>
<dbReference type="PaxDb" id="39947-A0A0N7KD92"/>
<name>A0A0N7KD92_ORYSJ</name>
<reference evidence="2 3" key="2">
    <citation type="journal article" date="2013" name="Plant Cell Physiol.">
        <title>Rice Annotation Project Database (RAP-DB): an integrative and interactive database for rice genomics.</title>
        <authorList>
            <person name="Sakai H."/>
            <person name="Lee S.S."/>
            <person name="Tanaka T."/>
            <person name="Numa H."/>
            <person name="Kim J."/>
            <person name="Kawahara Y."/>
            <person name="Wakimoto H."/>
            <person name="Yang C.C."/>
            <person name="Iwamoto M."/>
            <person name="Abe T."/>
            <person name="Yamada Y."/>
            <person name="Muto A."/>
            <person name="Inokuchi H."/>
            <person name="Ikemura T."/>
            <person name="Matsumoto T."/>
            <person name="Sasaki T."/>
            <person name="Itoh T."/>
        </authorList>
    </citation>
    <scope>NUCLEOTIDE SEQUENCE [LARGE SCALE GENOMIC DNA]</scope>
    <source>
        <strain evidence="3">cv. Nipponbare</strain>
    </source>
</reference>
<evidence type="ECO:0000256" key="1">
    <source>
        <dbReference type="SAM" id="MobiDB-lite"/>
    </source>
</evidence>
<protein>
    <submittedName>
        <fullName evidence="2">Os01g0594100 protein</fullName>
    </submittedName>
</protein>
<keyword evidence="3" id="KW-1185">Reference proteome</keyword>
<feature type="region of interest" description="Disordered" evidence="1">
    <location>
        <begin position="107"/>
        <end position="163"/>
    </location>
</feature>
<dbReference type="EMBL" id="AP014957">
    <property type="protein sequence ID" value="BAS72969.1"/>
    <property type="molecule type" value="Genomic_DNA"/>
</dbReference>
<accession>A0A0N7KD92</accession>
<evidence type="ECO:0000313" key="2">
    <source>
        <dbReference type="EMBL" id="BAS72969.1"/>
    </source>
</evidence>
<dbReference type="Proteomes" id="UP000059680">
    <property type="component" value="Chromosome 1"/>
</dbReference>
<feature type="compositionally biased region" description="Basic residues" evidence="1">
    <location>
        <begin position="151"/>
        <end position="160"/>
    </location>
</feature>
<sequence length="187" mass="20678">MATPRRGRQDHAPRLVAPGTALLMQTDLASFGFRFVAFLLVHGHARKAAAYLFAVLAIEPPNRGTATATTLDNSSPLPLLSFSLAWISNTLRPLLLLNSSGQSHWHVTRRACPSSRRARSTTPSSAARRPSGKTRQPSEVRAPCPSSRGGTSRRRRRRRRTPLEEEITSACLVHLKSVSHHYSSLRR</sequence>
<reference evidence="3" key="1">
    <citation type="journal article" date="2005" name="Nature">
        <title>The map-based sequence of the rice genome.</title>
        <authorList>
            <consortium name="International rice genome sequencing project (IRGSP)"/>
            <person name="Matsumoto T."/>
            <person name="Wu J."/>
            <person name="Kanamori H."/>
            <person name="Katayose Y."/>
            <person name="Fujisawa M."/>
            <person name="Namiki N."/>
            <person name="Mizuno H."/>
            <person name="Yamamoto K."/>
            <person name="Antonio B.A."/>
            <person name="Baba T."/>
            <person name="Sakata K."/>
            <person name="Nagamura Y."/>
            <person name="Aoki H."/>
            <person name="Arikawa K."/>
            <person name="Arita K."/>
            <person name="Bito T."/>
            <person name="Chiden Y."/>
            <person name="Fujitsuka N."/>
            <person name="Fukunaka R."/>
            <person name="Hamada M."/>
            <person name="Harada C."/>
            <person name="Hayashi A."/>
            <person name="Hijishita S."/>
            <person name="Honda M."/>
            <person name="Hosokawa S."/>
            <person name="Ichikawa Y."/>
            <person name="Idonuma A."/>
            <person name="Iijima M."/>
            <person name="Ikeda M."/>
            <person name="Ikeno M."/>
            <person name="Ito K."/>
            <person name="Ito S."/>
            <person name="Ito T."/>
            <person name="Ito Y."/>
            <person name="Ito Y."/>
            <person name="Iwabuchi A."/>
            <person name="Kamiya K."/>
            <person name="Karasawa W."/>
            <person name="Kurita K."/>
            <person name="Katagiri S."/>
            <person name="Kikuta A."/>
            <person name="Kobayashi H."/>
            <person name="Kobayashi N."/>
            <person name="Machita K."/>
            <person name="Maehara T."/>
            <person name="Masukawa M."/>
            <person name="Mizubayashi T."/>
            <person name="Mukai Y."/>
            <person name="Nagasaki H."/>
            <person name="Nagata Y."/>
            <person name="Naito S."/>
            <person name="Nakashima M."/>
            <person name="Nakama Y."/>
            <person name="Nakamichi Y."/>
            <person name="Nakamura M."/>
            <person name="Meguro A."/>
            <person name="Negishi M."/>
            <person name="Ohta I."/>
            <person name="Ohta T."/>
            <person name="Okamoto M."/>
            <person name="Ono N."/>
            <person name="Saji S."/>
            <person name="Sakaguchi M."/>
            <person name="Sakai K."/>
            <person name="Shibata M."/>
            <person name="Shimokawa T."/>
            <person name="Song J."/>
            <person name="Takazaki Y."/>
            <person name="Terasawa K."/>
            <person name="Tsugane M."/>
            <person name="Tsuji K."/>
            <person name="Ueda S."/>
            <person name="Waki K."/>
            <person name="Yamagata H."/>
            <person name="Yamamoto M."/>
            <person name="Yamamoto S."/>
            <person name="Yamane H."/>
            <person name="Yoshiki S."/>
            <person name="Yoshihara R."/>
            <person name="Yukawa K."/>
            <person name="Zhong H."/>
            <person name="Yano M."/>
            <person name="Yuan Q."/>
            <person name="Ouyang S."/>
            <person name="Liu J."/>
            <person name="Jones K.M."/>
            <person name="Gansberger K."/>
            <person name="Moffat K."/>
            <person name="Hill J."/>
            <person name="Bera J."/>
            <person name="Fadrosh D."/>
            <person name="Jin S."/>
            <person name="Johri S."/>
            <person name="Kim M."/>
            <person name="Overton L."/>
            <person name="Reardon M."/>
            <person name="Tsitrin T."/>
            <person name="Vuong H."/>
            <person name="Weaver B."/>
            <person name="Ciecko A."/>
            <person name="Tallon L."/>
            <person name="Jackson J."/>
            <person name="Pai G."/>
            <person name="Aken S.V."/>
            <person name="Utterback T."/>
            <person name="Reidmuller S."/>
            <person name="Feldblyum T."/>
            <person name="Hsiao J."/>
            <person name="Zismann V."/>
            <person name="Iobst S."/>
            <person name="de Vazeille A.R."/>
            <person name="Buell C.R."/>
            <person name="Ying K."/>
            <person name="Li Y."/>
            <person name="Lu T."/>
            <person name="Huang Y."/>
            <person name="Zhao Q."/>
            <person name="Feng Q."/>
            <person name="Zhang L."/>
            <person name="Zhu J."/>
            <person name="Weng Q."/>
            <person name="Mu J."/>
            <person name="Lu Y."/>
            <person name="Fan D."/>
            <person name="Liu Y."/>
            <person name="Guan J."/>
            <person name="Zhang Y."/>
            <person name="Yu S."/>
            <person name="Liu X."/>
            <person name="Zhang Y."/>
            <person name="Hong G."/>
            <person name="Han B."/>
            <person name="Choisne N."/>
            <person name="Demange N."/>
            <person name="Orjeda G."/>
            <person name="Samain S."/>
            <person name="Cattolico L."/>
            <person name="Pelletier E."/>
            <person name="Couloux A."/>
            <person name="Segurens B."/>
            <person name="Wincker P."/>
            <person name="D'Hont A."/>
            <person name="Scarpelli C."/>
            <person name="Weissenbach J."/>
            <person name="Salanoubat M."/>
            <person name="Quetier F."/>
            <person name="Yu Y."/>
            <person name="Kim H.R."/>
            <person name="Rambo T."/>
            <person name="Currie J."/>
            <person name="Collura K."/>
            <person name="Luo M."/>
            <person name="Yang T."/>
            <person name="Ammiraju J.S.S."/>
            <person name="Engler F."/>
            <person name="Soderlund C."/>
            <person name="Wing R.A."/>
            <person name="Palmer L.E."/>
            <person name="de la Bastide M."/>
            <person name="Spiegel L."/>
            <person name="Nascimento L."/>
            <person name="Zutavern T."/>
            <person name="O'Shaughnessy A."/>
            <person name="Dike S."/>
            <person name="Dedhia N."/>
            <person name="Preston R."/>
            <person name="Balija V."/>
            <person name="McCombie W.R."/>
            <person name="Chow T."/>
            <person name="Chen H."/>
            <person name="Chung M."/>
            <person name="Chen C."/>
            <person name="Shaw J."/>
            <person name="Wu H."/>
            <person name="Hsiao K."/>
            <person name="Chao Y."/>
            <person name="Chu M."/>
            <person name="Cheng C."/>
            <person name="Hour A."/>
            <person name="Lee P."/>
            <person name="Lin S."/>
            <person name="Lin Y."/>
            <person name="Liou J."/>
            <person name="Liu S."/>
            <person name="Hsing Y."/>
            <person name="Raghuvanshi S."/>
            <person name="Mohanty A."/>
            <person name="Bharti A.K."/>
            <person name="Gaur A."/>
            <person name="Gupta V."/>
            <person name="Kumar D."/>
            <person name="Ravi V."/>
            <person name="Vij S."/>
            <person name="Kapur A."/>
            <person name="Khurana P."/>
            <person name="Khurana P."/>
            <person name="Khurana J.P."/>
            <person name="Tyagi A.K."/>
            <person name="Gaikwad K."/>
            <person name="Singh A."/>
            <person name="Dalal V."/>
            <person name="Srivastava S."/>
            <person name="Dixit A."/>
            <person name="Pal A.K."/>
            <person name="Ghazi I.A."/>
            <person name="Yadav M."/>
            <person name="Pandit A."/>
            <person name="Bhargava A."/>
            <person name="Sureshbabu K."/>
            <person name="Batra K."/>
            <person name="Sharma T.R."/>
            <person name="Mohapatra T."/>
            <person name="Singh N.K."/>
            <person name="Messing J."/>
            <person name="Nelson A.B."/>
            <person name="Fuks G."/>
            <person name="Kavchok S."/>
            <person name="Keizer G."/>
            <person name="Linton E."/>
            <person name="Llaca V."/>
            <person name="Song R."/>
            <person name="Tanyolac B."/>
            <person name="Young S."/>
            <person name="Ho-Il K."/>
            <person name="Hahn J.H."/>
            <person name="Sangsakoo G."/>
            <person name="Vanavichit A."/>
            <person name="de Mattos Luiz.A.T."/>
            <person name="Zimmer P.D."/>
            <person name="Malone G."/>
            <person name="Dellagostin O."/>
            <person name="de Oliveira A.C."/>
            <person name="Bevan M."/>
            <person name="Bancroft I."/>
            <person name="Minx P."/>
            <person name="Cordum H."/>
            <person name="Wilson R."/>
            <person name="Cheng Z."/>
            <person name="Jin W."/>
            <person name="Jiang J."/>
            <person name="Leong S.A."/>
            <person name="Iwama H."/>
            <person name="Gojobori T."/>
            <person name="Itoh T."/>
            <person name="Niimura Y."/>
            <person name="Fujii Y."/>
            <person name="Habara T."/>
            <person name="Sakai H."/>
            <person name="Sato Y."/>
            <person name="Wilson G."/>
            <person name="Kumar K."/>
            <person name="McCouch S."/>
            <person name="Juretic N."/>
            <person name="Hoen D."/>
            <person name="Wright S."/>
            <person name="Bruskiewich R."/>
            <person name="Bureau T."/>
            <person name="Miyao A."/>
            <person name="Hirochika H."/>
            <person name="Nishikawa T."/>
            <person name="Kadowaki K."/>
            <person name="Sugiura M."/>
            <person name="Burr B."/>
            <person name="Sasaki T."/>
        </authorList>
    </citation>
    <scope>NUCLEOTIDE SEQUENCE [LARGE SCALE GENOMIC DNA]</scope>
    <source>
        <strain evidence="3">cv. Nipponbare</strain>
    </source>
</reference>
<proteinExistence type="predicted"/>
<dbReference type="InParanoid" id="A0A0N7KD92"/>
<gene>
    <name evidence="2" type="ordered locus">Os01g0594100</name>
    <name evidence="2" type="ORF">OSNPB_010594100</name>
</gene>
<organism evidence="2 3">
    <name type="scientific">Oryza sativa subsp. japonica</name>
    <name type="common">Rice</name>
    <dbReference type="NCBI Taxonomy" id="39947"/>
    <lineage>
        <taxon>Eukaryota</taxon>
        <taxon>Viridiplantae</taxon>
        <taxon>Streptophyta</taxon>
        <taxon>Embryophyta</taxon>
        <taxon>Tracheophyta</taxon>
        <taxon>Spermatophyta</taxon>
        <taxon>Magnoliopsida</taxon>
        <taxon>Liliopsida</taxon>
        <taxon>Poales</taxon>
        <taxon>Poaceae</taxon>
        <taxon>BOP clade</taxon>
        <taxon>Oryzoideae</taxon>
        <taxon>Oryzeae</taxon>
        <taxon>Oryzinae</taxon>
        <taxon>Oryza</taxon>
        <taxon>Oryza sativa</taxon>
    </lineage>
</organism>
<reference evidence="2 3" key="3">
    <citation type="journal article" date="2013" name="Rice">
        <title>Improvement of the Oryza sativa Nipponbare reference genome using next generation sequence and optical map data.</title>
        <authorList>
            <person name="Kawahara Y."/>
            <person name="de la Bastide M."/>
            <person name="Hamilton J.P."/>
            <person name="Kanamori H."/>
            <person name="McCombie W.R."/>
            <person name="Ouyang S."/>
            <person name="Schwartz D.C."/>
            <person name="Tanaka T."/>
            <person name="Wu J."/>
            <person name="Zhou S."/>
            <person name="Childs K.L."/>
            <person name="Davidson R.M."/>
            <person name="Lin H."/>
            <person name="Quesada-Ocampo L."/>
            <person name="Vaillancourt B."/>
            <person name="Sakai H."/>
            <person name="Lee S.S."/>
            <person name="Kim J."/>
            <person name="Numa H."/>
            <person name="Itoh T."/>
            <person name="Buell C.R."/>
            <person name="Matsumoto T."/>
        </authorList>
    </citation>
    <scope>NUCLEOTIDE SEQUENCE [LARGE SCALE GENOMIC DNA]</scope>
    <source>
        <strain evidence="3">cv. Nipponbare</strain>
    </source>
</reference>
<feature type="compositionally biased region" description="Low complexity" evidence="1">
    <location>
        <begin position="110"/>
        <end position="129"/>
    </location>
</feature>
<evidence type="ECO:0000313" key="3">
    <source>
        <dbReference type="Proteomes" id="UP000059680"/>
    </source>
</evidence>